<dbReference type="EnsemblMetazoa" id="GBRI027042-RA">
    <property type="protein sequence ID" value="GBRI027042-PA"/>
    <property type="gene ID" value="GBRI027042"/>
</dbReference>
<organism evidence="1 2">
    <name type="scientific">Glossina brevipalpis</name>
    <dbReference type="NCBI Taxonomy" id="37001"/>
    <lineage>
        <taxon>Eukaryota</taxon>
        <taxon>Metazoa</taxon>
        <taxon>Ecdysozoa</taxon>
        <taxon>Arthropoda</taxon>
        <taxon>Hexapoda</taxon>
        <taxon>Insecta</taxon>
        <taxon>Pterygota</taxon>
        <taxon>Neoptera</taxon>
        <taxon>Endopterygota</taxon>
        <taxon>Diptera</taxon>
        <taxon>Brachycera</taxon>
        <taxon>Muscomorpha</taxon>
        <taxon>Hippoboscoidea</taxon>
        <taxon>Glossinidae</taxon>
        <taxon>Glossina</taxon>
    </lineage>
</organism>
<protein>
    <submittedName>
        <fullName evidence="1">Uncharacterized protein</fullName>
    </submittedName>
</protein>
<evidence type="ECO:0000313" key="2">
    <source>
        <dbReference type="Proteomes" id="UP000091820"/>
    </source>
</evidence>
<dbReference type="VEuPathDB" id="VectorBase:GBRI027042"/>
<accession>A0A1A9WPF0</accession>
<evidence type="ECO:0000313" key="1">
    <source>
        <dbReference type="EnsemblMetazoa" id="GBRI027042-PA"/>
    </source>
</evidence>
<reference evidence="1" key="2">
    <citation type="submission" date="2020-05" db="UniProtKB">
        <authorList>
            <consortium name="EnsemblMetazoa"/>
        </authorList>
    </citation>
    <scope>IDENTIFICATION</scope>
    <source>
        <strain evidence="1">IAEA</strain>
    </source>
</reference>
<reference evidence="2" key="1">
    <citation type="submission" date="2014-03" db="EMBL/GenBank/DDBJ databases">
        <authorList>
            <person name="Aksoy S."/>
            <person name="Warren W."/>
            <person name="Wilson R.K."/>
        </authorList>
    </citation>
    <scope>NUCLEOTIDE SEQUENCE [LARGE SCALE GENOMIC DNA]</scope>
    <source>
        <strain evidence="2">IAEA</strain>
    </source>
</reference>
<keyword evidence="2" id="KW-1185">Reference proteome</keyword>
<name>A0A1A9WPF0_9MUSC</name>
<dbReference type="AlphaFoldDB" id="A0A1A9WPF0"/>
<sequence>MTVLFKRKKKNGWKGKRRASITSLALAATSSSSAVCEFNFHDKYMCKNSNTSCLGSHNKATTITGSYDFVWNDKGCSPIPCLVSDINDENDYFNLRRGLEEIDIKSFGSN</sequence>
<proteinExistence type="predicted"/>
<dbReference type="Proteomes" id="UP000091820">
    <property type="component" value="Unassembled WGS sequence"/>
</dbReference>